<name>A0ABT9NUX0_9ACTN</name>
<keyword evidence="3" id="KW-1185">Reference proteome</keyword>
<dbReference type="EMBL" id="JAUSQM010000001">
    <property type="protein sequence ID" value="MDP9824224.1"/>
    <property type="molecule type" value="Genomic_DNA"/>
</dbReference>
<evidence type="ECO:0000313" key="3">
    <source>
        <dbReference type="Proteomes" id="UP001240447"/>
    </source>
</evidence>
<dbReference type="Pfam" id="PF13822">
    <property type="entry name" value="ACC_epsilon"/>
    <property type="match status" value="1"/>
</dbReference>
<accession>A0ABT9NUX0</accession>
<evidence type="ECO:0008006" key="4">
    <source>
        <dbReference type="Google" id="ProtNLM"/>
    </source>
</evidence>
<evidence type="ECO:0000313" key="2">
    <source>
        <dbReference type="EMBL" id="MDP9824224.1"/>
    </source>
</evidence>
<feature type="compositionally biased region" description="Basic residues" evidence="1">
    <location>
        <begin position="58"/>
        <end position="68"/>
    </location>
</feature>
<feature type="region of interest" description="Disordered" evidence="1">
    <location>
        <begin position="39"/>
        <end position="77"/>
    </location>
</feature>
<dbReference type="RefSeq" id="WP_181641841.1">
    <property type="nucleotide sequence ID" value="NZ_CCXJ01000237.1"/>
</dbReference>
<reference evidence="2 3" key="1">
    <citation type="submission" date="2023-07" db="EMBL/GenBank/DDBJ databases">
        <title>Sequencing the genomes of 1000 actinobacteria strains.</title>
        <authorList>
            <person name="Klenk H.-P."/>
        </authorList>
    </citation>
    <scope>NUCLEOTIDE SEQUENCE [LARGE SCALE GENOMIC DNA]</scope>
    <source>
        <strain evidence="2 3">GD13</strain>
    </source>
</reference>
<protein>
    <recommendedName>
        <fullName evidence="4">Acyl-CoA carboxylase subunit epsilon</fullName>
    </recommendedName>
</protein>
<evidence type="ECO:0000256" key="1">
    <source>
        <dbReference type="SAM" id="MobiDB-lite"/>
    </source>
</evidence>
<organism evidence="2 3">
    <name type="scientific">Nocardioides massiliensis</name>
    <dbReference type="NCBI Taxonomy" id="1325935"/>
    <lineage>
        <taxon>Bacteria</taxon>
        <taxon>Bacillati</taxon>
        <taxon>Actinomycetota</taxon>
        <taxon>Actinomycetes</taxon>
        <taxon>Propionibacteriales</taxon>
        <taxon>Nocardioidaceae</taxon>
        <taxon>Nocardioides</taxon>
    </lineage>
</organism>
<sequence>MGGTEKGASEASSTHFLIRGDASPEEVAALTAVLTALASGAGEPERPARSVWASPQRAVRRPHAHGRGAWRSSGLPR</sequence>
<comment type="caution">
    <text evidence="2">The sequence shown here is derived from an EMBL/GenBank/DDBJ whole genome shotgun (WGS) entry which is preliminary data.</text>
</comment>
<dbReference type="InterPro" id="IPR032716">
    <property type="entry name" value="ACC_epsilon"/>
</dbReference>
<gene>
    <name evidence="2" type="ORF">J2S59_004033</name>
</gene>
<dbReference type="Proteomes" id="UP001240447">
    <property type="component" value="Unassembled WGS sequence"/>
</dbReference>
<proteinExistence type="predicted"/>